<dbReference type="InterPro" id="IPR023166">
    <property type="entry name" value="BaiN-like_dom_sf"/>
</dbReference>
<accession>A0A1G2QF01</accession>
<evidence type="ECO:0000256" key="1">
    <source>
        <dbReference type="ARBA" id="ARBA00001974"/>
    </source>
</evidence>
<evidence type="ECO:0000256" key="2">
    <source>
        <dbReference type="ARBA" id="ARBA00022630"/>
    </source>
</evidence>
<evidence type="ECO:0000313" key="7">
    <source>
        <dbReference type="Proteomes" id="UP000176222"/>
    </source>
</evidence>
<organism evidence="6 7">
    <name type="scientific">Candidatus Vogelbacteria bacterium RIFOXYB1_FULL_42_16</name>
    <dbReference type="NCBI Taxonomy" id="1802436"/>
    <lineage>
        <taxon>Bacteria</taxon>
        <taxon>Candidatus Vogeliibacteriota</taxon>
    </lineage>
</organism>
<dbReference type="Gene3D" id="3.50.50.60">
    <property type="entry name" value="FAD/NAD(P)-binding domain"/>
    <property type="match status" value="1"/>
</dbReference>
<evidence type="ECO:0008006" key="8">
    <source>
        <dbReference type="Google" id="ProtNLM"/>
    </source>
</evidence>
<dbReference type="Pfam" id="PF03486">
    <property type="entry name" value="HI0933_like"/>
    <property type="match status" value="1"/>
</dbReference>
<dbReference type="PANTHER" id="PTHR42887:SF2">
    <property type="entry name" value="OS12G0638800 PROTEIN"/>
    <property type="match status" value="1"/>
</dbReference>
<proteinExistence type="predicted"/>
<evidence type="ECO:0000256" key="3">
    <source>
        <dbReference type="ARBA" id="ARBA00022827"/>
    </source>
</evidence>
<dbReference type="PANTHER" id="PTHR42887">
    <property type="entry name" value="OS12G0638800 PROTEIN"/>
    <property type="match status" value="1"/>
</dbReference>
<comment type="caution">
    <text evidence="6">The sequence shown here is derived from an EMBL/GenBank/DDBJ whole genome shotgun (WGS) entry which is preliminary data.</text>
</comment>
<dbReference type="Gene3D" id="1.10.8.260">
    <property type="entry name" value="HI0933 insert domain-like"/>
    <property type="match status" value="1"/>
</dbReference>
<dbReference type="PRINTS" id="PR00411">
    <property type="entry name" value="PNDRDTASEI"/>
</dbReference>
<dbReference type="InterPro" id="IPR055178">
    <property type="entry name" value="RsdA/BaiN/AoA(So)-like_dom"/>
</dbReference>
<dbReference type="AlphaFoldDB" id="A0A1G2QF01"/>
<evidence type="ECO:0000313" key="6">
    <source>
        <dbReference type="EMBL" id="OHA59057.1"/>
    </source>
</evidence>
<keyword evidence="2" id="KW-0285">Flavoprotein</keyword>
<sequence length="422" mass="46135">MAQDRLKNEYDVIVVGGGASGLMVAGRAGELGYRVLLLEKNRTLGRKLNITGGGRCNITNGVFDTREFLQVYGSAQDFLFSPFAQFGVKDTFSFFERLGLPLVVEARTRVFPHTQKAEDVTKTLAKYLKNGGVVVRTEVKVKKILKEGQKIIGVELADKSVCRGRALVLATGGVSHPETGSTGDGFKWLAELGHTVRTPSPDVVPLEVSDEWVKELSGVSLSFMKITFFADGLKTFAKKGKILFTHFGLSGPLILNSAREVKKMLEHSQVTATIDAFPDTDLGSLEKQIIKIFDANKNKVLKTVFKDIAPHGTAEALLPLLTLDPQKKVHSLTKEERKKIVQLLKALPVTITGLMGFDRAVVSDGGVALTEIDTRTMQSKLYPNLFILGDLLDINRQSGGYSLQLCWTTGFVAAEHLKDVLG</sequence>
<dbReference type="EMBL" id="MHTH01000006">
    <property type="protein sequence ID" value="OHA59057.1"/>
    <property type="molecule type" value="Genomic_DNA"/>
</dbReference>
<gene>
    <name evidence="6" type="ORF">A2370_00875</name>
</gene>
<feature type="domain" description="RsdA/BaiN/AoA(So)-like insert" evidence="5">
    <location>
        <begin position="202"/>
        <end position="362"/>
    </location>
</feature>
<feature type="domain" description="RsdA/BaiN/AoA(So)-like Rossmann fold-like" evidence="4">
    <location>
        <begin position="11"/>
        <end position="415"/>
    </location>
</feature>
<evidence type="ECO:0000259" key="4">
    <source>
        <dbReference type="Pfam" id="PF03486"/>
    </source>
</evidence>
<dbReference type="Proteomes" id="UP000176222">
    <property type="component" value="Unassembled WGS sequence"/>
</dbReference>
<dbReference type="NCBIfam" id="TIGR00275">
    <property type="entry name" value="aminoacetone oxidase family FAD-binding enzyme"/>
    <property type="match status" value="1"/>
</dbReference>
<evidence type="ECO:0000259" key="5">
    <source>
        <dbReference type="Pfam" id="PF22780"/>
    </source>
</evidence>
<keyword evidence="3" id="KW-0274">FAD</keyword>
<dbReference type="InterPro" id="IPR036188">
    <property type="entry name" value="FAD/NAD-bd_sf"/>
</dbReference>
<dbReference type="Pfam" id="PF22780">
    <property type="entry name" value="HI0933_like_1st"/>
    <property type="match status" value="1"/>
</dbReference>
<dbReference type="SUPFAM" id="SSF160996">
    <property type="entry name" value="HI0933 insert domain-like"/>
    <property type="match status" value="1"/>
</dbReference>
<dbReference type="InterPro" id="IPR004792">
    <property type="entry name" value="BaiN-like"/>
</dbReference>
<reference evidence="6 7" key="1">
    <citation type="journal article" date="2016" name="Nat. Commun.">
        <title>Thousands of microbial genomes shed light on interconnected biogeochemical processes in an aquifer system.</title>
        <authorList>
            <person name="Anantharaman K."/>
            <person name="Brown C.T."/>
            <person name="Hug L.A."/>
            <person name="Sharon I."/>
            <person name="Castelle C.J."/>
            <person name="Probst A.J."/>
            <person name="Thomas B.C."/>
            <person name="Singh A."/>
            <person name="Wilkins M.J."/>
            <person name="Karaoz U."/>
            <person name="Brodie E.L."/>
            <person name="Williams K.H."/>
            <person name="Hubbard S.S."/>
            <person name="Banfield J.F."/>
        </authorList>
    </citation>
    <scope>NUCLEOTIDE SEQUENCE [LARGE SCALE GENOMIC DNA]</scope>
</reference>
<comment type="cofactor">
    <cofactor evidence="1">
        <name>FAD</name>
        <dbReference type="ChEBI" id="CHEBI:57692"/>
    </cofactor>
</comment>
<dbReference type="SUPFAM" id="SSF51905">
    <property type="entry name" value="FAD/NAD(P)-binding domain"/>
    <property type="match status" value="1"/>
</dbReference>
<dbReference type="Gene3D" id="2.40.30.10">
    <property type="entry name" value="Translation factors"/>
    <property type="match status" value="1"/>
</dbReference>
<dbReference type="InterPro" id="IPR057661">
    <property type="entry name" value="RsdA/BaiN/AoA(So)_Rossmann"/>
</dbReference>
<protein>
    <recommendedName>
        <fullName evidence="8">FAD-dependent oxidoreductase</fullName>
    </recommendedName>
</protein>
<name>A0A1G2QF01_9BACT</name>